<reference evidence="1 2" key="2">
    <citation type="journal article" date="2019" name="G3 (Bethesda)">
        <title>Hybrid Assembly of the Genome of the Entomopathogenic Nematode Steinernema carpocapsae Identifies the X-Chromosome.</title>
        <authorList>
            <person name="Serra L."/>
            <person name="Macchietto M."/>
            <person name="Macias-Munoz A."/>
            <person name="McGill C.J."/>
            <person name="Rodriguez I.M."/>
            <person name="Rodriguez B."/>
            <person name="Murad R."/>
            <person name="Mortazavi A."/>
        </authorList>
    </citation>
    <scope>NUCLEOTIDE SEQUENCE [LARGE SCALE GENOMIC DNA]</scope>
    <source>
        <strain evidence="1 2">ALL</strain>
    </source>
</reference>
<comment type="caution">
    <text evidence="1">The sequence shown here is derived from an EMBL/GenBank/DDBJ whole genome shotgun (WGS) entry which is preliminary data.</text>
</comment>
<dbReference type="Proteomes" id="UP000298663">
    <property type="component" value="Unassembled WGS sequence"/>
</dbReference>
<dbReference type="EMBL" id="AZBU02000007">
    <property type="protein sequence ID" value="TKR69600.1"/>
    <property type="molecule type" value="Genomic_DNA"/>
</dbReference>
<proteinExistence type="predicted"/>
<name>A0A4U5MJL8_STECR</name>
<gene>
    <name evidence="1" type="ORF">L596_021740</name>
</gene>
<accession>A0A4U5MJL8</accession>
<organism evidence="1 2">
    <name type="scientific">Steinernema carpocapsae</name>
    <name type="common">Entomopathogenic nematode</name>
    <dbReference type="NCBI Taxonomy" id="34508"/>
    <lineage>
        <taxon>Eukaryota</taxon>
        <taxon>Metazoa</taxon>
        <taxon>Ecdysozoa</taxon>
        <taxon>Nematoda</taxon>
        <taxon>Chromadorea</taxon>
        <taxon>Rhabditida</taxon>
        <taxon>Tylenchina</taxon>
        <taxon>Panagrolaimomorpha</taxon>
        <taxon>Strongyloidoidea</taxon>
        <taxon>Steinernematidae</taxon>
        <taxon>Steinernema</taxon>
    </lineage>
</organism>
<protein>
    <submittedName>
        <fullName evidence="1">Uncharacterized protein</fullName>
    </submittedName>
</protein>
<sequence>MLVYLVFAGLKRLAKYSVKVTFLIHPSVLSMTSNCRRSFASSFGIRLWNHEFARSSSLAWSSRFRASGPTGHLVYTFVPFEINENT</sequence>
<evidence type="ECO:0000313" key="1">
    <source>
        <dbReference type="EMBL" id="TKR69600.1"/>
    </source>
</evidence>
<dbReference type="AlphaFoldDB" id="A0A4U5MJL8"/>
<evidence type="ECO:0000313" key="2">
    <source>
        <dbReference type="Proteomes" id="UP000298663"/>
    </source>
</evidence>
<keyword evidence="2" id="KW-1185">Reference proteome</keyword>
<reference evidence="1 2" key="1">
    <citation type="journal article" date="2015" name="Genome Biol.">
        <title>Comparative genomics of Steinernema reveals deeply conserved gene regulatory networks.</title>
        <authorList>
            <person name="Dillman A.R."/>
            <person name="Macchietto M."/>
            <person name="Porter C.F."/>
            <person name="Rogers A."/>
            <person name="Williams B."/>
            <person name="Antoshechkin I."/>
            <person name="Lee M.M."/>
            <person name="Goodwin Z."/>
            <person name="Lu X."/>
            <person name="Lewis E.E."/>
            <person name="Goodrich-Blair H."/>
            <person name="Stock S.P."/>
            <person name="Adams B.J."/>
            <person name="Sternberg P.W."/>
            <person name="Mortazavi A."/>
        </authorList>
    </citation>
    <scope>NUCLEOTIDE SEQUENCE [LARGE SCALE GENOMIC DNA]</scope>
    <source>
        <strain evidence="1 2">ALL</strain>
    </source>
</reference>